<feature type="transmembrane region" description="Helical" evidence="1">
    <location>
        <begin position="7"/>
        <end position="28"/>
    </location>
</feature>
<feature type="transmembrane region" description="Helical" evidence="1">
    <location>
        <begin position="71"/>
        <end position="90"/>
    </location>
</feature>
<name>A0A6C0LG37_9ZZZZ</name>
<keyword evidence="1" id="KW-0812">Transmembrane</keyword>
<evidence type="ECO:0000313" key="2">
    <source>
        <dbReference type="EMBL" id="QHU29956.1"/>
    </source>
</evidence>
<accession>A0A6C0LG37</accession>
<reference evidence="2" key="1">
    <citation type="journal article" date="2020" name="Nature">
        <title>Giant virus diversity and host interactions through global metagenomics.</title>
        <authorList>
            <person name="Schulz F."/>
            <person name="Roux S."/>
            <person name="Paez-Espino D."/>
            <person name="Jungbluth S."/>
            <person name="Walsh D.A."/>
            <person name="Denef V.J."/>
            <person name="McMahon K.D."/>
            <person name="Konstantinidis K.T."/>
            <person name="Eloe-Fadrosh E.A."/>
            <person name="Kyrpides N.C."/>
            <person name="Woyke T."/>
        </authorList>
    </citation>
    <scope>NUCLEOTIDE SEQUENCE</scope>
    <source>
        <strain evidence="2">GVMAG-M-3300027810-10</strain>
    </source>
</reference>
<dbReference type="EMBL" id="MN740500">
    <property type="protein sequence ID" value="QHU29956.1"/>
    <property type="molecule type" value="Genomic_DNA"/>
</dbReference>
<keyword evidence="1" id="KW-1133">Transmembrane helix</keyword>
<proteinExistence type="predicted"/>
<organism evidence="2">
    <name type="scientific">viral metagenome</name>
    <dbReference type="NCBI Taxonomy" id="1070528"/>
    <lineage>
        <taxon>unclassified sequences</taxon>
        <taxon>metagenomes</taxon>
        <taxon>organismal metagenomes</taxon>
    </lineage>
</organism>
<sequence>MTISQYLIFFILVIISVLALRGDLAYIFPELWNHVNNIEYYLGNVYSIFFGYKLPVNPNASNQSDIYNPTVNILMVSILFFILFLVYNMYSMI</sequence>
<keyword evidence="1" id="KW-0472">Membrane</keyword>
<protein>
    <submittedName>
        <fullName evidence="2">Uncharacterized protein</fullName>
    </submittedName>
</protein>
<dbReference type="AlphaFoldDB" id="A0A6C0LG37"/>
<evidence type="ECO:0000256" key="1">
    <source>
        <dbReference type="SAM" id="Phobius"/>
    </source>
</evidence>